<name>A0ABS8PDU0_9PSEU</name>
<keyword evidence="3" id="KW-0472">Membrane</keyword>
<dbReference type="EMBL" id="JAJNDB010000005">
    <property type="protein sequence ID" value="MCD2196153.1"/>
    <property type="molecule type" value="Genomic_DNA"/>
</dbReference>
<reference evidence="5 6" key="1">
    <citation type="submission" date="2021-11" db="EMBL/GenBank/DDBJ databases">
        <title>Draft genome sequence of Actinomycetospora sp. SF1 isolated from the rhizosphere soil.</title>
        <authorList>
            <person name="Duangmal K."/>
            <person name="Chantavorakit T."/>
        </authorList>
    </citation>
    <scope>NUCLEOTIDE SEQUENCE [LARGE SCALE GENOMIC DNA]</scope>
    <source>
        <strain evidence="5 6">TBRC 5722</strain>
    </source>
</reference>
<dbReference type="Proteomes" id="UP001199469">
    <property type="component" value="Unassembled WGS sequence"/>
</dbReference>
<comment type="caution">
    <text evidence="5">The sequence shown here is derived from an EMBL/GenBank/DDBJ whole genome shotgun (WGS) entry which is preliminary data.</text>
</comment>
<evidence type="ECO:0000256" key="3">
    <source>
        <dbReference type="SAM" id="Phobius"/>
    </source>
</evidence>
<protein>
    <submittedName>
        <fullName evidence="5">LCP family protein</fullName>
    </submittedName>
</protein>
<dbReference type="PANTHER" id="PTHR33392:SF6">
    <property type="entry name" value="POLYISOPRENYL-TEICHOIC ACID--PEPTIDOGLYCAN TEICHOIC ACID TRANSFERASE TAGU"/>
    <property type="match status" value="1"/>
</dbReference>
<dbReference type="Gene3D" id="3.40.630.190">
    <property type="entry name" value="LCP protein"/>
    <property type="match status" value="1"/>
</dbReference>
<evidence type="ECO:0000256" key="1">
    <source>
        <dbReference type="ARBA" id="ARBA00006068"/>
    </source>
</evidence>
<gene>
    <name evidence="5" type="ORF">LQ327_22530</name>
</gene>
<keyword evidence="3" id="KW-1133">Transmembrane helix</keyword>
<evidence type="ECO:0000313" key="5">
    <source>
        <dbReference type="EMBL" id="MCD2196153.1"/>
    </source>
</evidence>
<evidence type="ECO:0000313" key="6">
    <source>
        <dbReference type="Proteomes" id="UP001199469"/>
    </source>
</evidence>
<proteinExistence type="inferred from homology"/>
<feature type="transmembrane region" description="Helical" evidence="3">
    <location>
        <begin position="29"/>
        <end position="50"/>
    </location>
</feature>
<keyword evidence="6" id="KW-1185">Reference proteome</keyword>
<dbReference type="InterPro" id="IPR050922">
    <property type="entry name" value="LytR/CpsA/Psr_CW_biosynth"/>
</dbReference>
<evidence type="ECO:0000259" key="4">
    <source>
        <dbReference type="Pfam" id="PF03816"/>
    </source>
</evidence>
<comment type="similarity">
    <text evidence="1">Belongs to the LytR/CpsA/Psr (LCP) family.</text>
</comment>
<feature type="region of interest" description="Disordered" evidence="2">
    <location>
        <begin position="1"/>
        <end position="21"/>
    </location>
</feature>
<organism evidence="5 6">
    <name type="scientific">Actinomycetospora endophytica</name>
    <dbReference type="NCBI Taxonomy" id="2291215"/>
    <lineage>
        <taxon>Bacteria</taxon>
        <taxon>Bacillati</taxon>
        <taxon>Actinomycetota</taxon>
        <taxon>Actinomycetes</taxon>
        <taxon>Pseudonocardiales</taxon>
        <taxon>Pseudonocardiaceae</taxon>
        <taxon>Actinomycetospora</taxon>
    </lineage>
</organism>
<dbReference type="PANTHER" id="PTHR33392">
    <property type="entry name" value="POLYISOPRENYL-TEICHOIC ACID--PEPTIDOGLYCAN TEICHOIC ACID TRANSFERASE TAGU"/>
    <property type="match status" value="1"/>
</dbReference>
<dbReference type="NCBIfam" id="TIGR00350">
    <property type="entry name" value="lytR_cpsA_psr"/>
    <property type="match status" value="1"/>
</dbReference>
<evidence type="ECO:0000256" key="2">
    <source>
        <dbReference type="SAM" id="MobiDB-lite"/>
    </source>
</evidence>
<dbReference type="Pfam" id="PF03816">
    <property type="entry name" value="LytR_cpsA_psr"/>
    <property type="match status" value="1"/>
</dbReference>
<dbReference type="InterPro" id="IPR004474">
    <property type="entry name" value="LytR_CpsA_psr"/>
</dbReference>
<feature type="domain" description="Cell envelope-related transcriptional attenuator" evidence="4">
    <location>
        <begin position="111"/>
        <end position="251"/>
    </location>
</feature>
<keyword evidence="3" id="KW-0812">Transmembrane</keyword>
<accession>A0ABS8PDU0</accession>
<sequence length="356" mass="37645">MSEDVDESLVPLQPGEPDRGRSARLRRGLMWVLGTVLVLVILLAGAIFAVTEHLAGDVMRVPGVFAGIDPSTRPAAGADETFLLVGTDTRSPDPTTGSQATASDFVPGAQRSDVIMLATIARDGSHASLVSIPRDSWVPIPGHGINKINAAYSFGGPALLVNTVEQLTRVRVDHFAVIDFAGFADMTDAAGGIDVTLPAATSNFGVNFPAGPQHLAGPQALAYVRQRYGLPGGDFDRVRRQQNALRSLASTAITNGTLSDPVRAYGLADALTRWVGVDDTLSNNDLRGLIWNLRGLRTSGLEFLTAPVAGTGMEGDQSVVYLDQARDNELWFAMNTDGVAGWAATHPTARLPAAPR</sequence>
<dbReference type="RefSeq" id="WP_230738007.1">
    <property type="nucleotide sequence ID" value="NZ_JAJNDB010000005.1"/>
</dbReference>